<dbReference type="OrthoDB" id="7168509at2"/>
<dbReference type="GO" id="GO:0006508">
    <property type="term" value="P:proteolysis"/>
    <property type="evidence" value="ECO:0007669"/>
    <property type="project" value="InterPro"/>
</dbReference>
<sequence>MKQLSKAALLGIITLTLSACGSSGDSNSAGDAALDNTPPTWTKGVFEEASQFKNRCENPRIGQDLNGDDYADQAGSTLHEMHWLRAWSNNTYLWYDEIVDQDISLFADPISYFGTLRTTATTDSGAYRDQFHYTQDTAEYEQLRSGGASASYGAHFKLLEASPPRLARVAYVEPNSPAERAGLRRGTEIVMIDGESFEDSSDIDTLNGGLYPEENGETHTFVVQHVGETNTRTINLTSQVVTTAPVQNTRIIETDDGKVGYLTFNTFGNITAESALIDAFTTLEEERVSDLVIDLRYNGGGYLAISAQLAYMVAGNTLTDGKTFERTVFNDKHPAINPVTGKAISNYPFVNESLGFSVSAGQPLPSVNLNRVFILSSGSTCSASESLINGLRGIDVDVVLIGDTTCGKPYGFYSTDNCGTTYSTIQFRGENDKGFGDYADGFSPENVSTTVGERIIGCQVADDLLTPLGEENEAMLKAALDYRVDGSCPPVSVIRVAQRNSSQKNDLRNDPRIIERELKQRIWLDNLRAGAK</sequence>
<name>A0A317C927_9GAMM</name>
<protein>
    <submittedName>
        <fullName evidence="3">Peptidase</fullName>
    </submittedName>
</protein>
<dbReference type="InterPro" id="IPR041489">
    <property type="entry name" value="PDZ_6"/>
</dbReference>
<dbReference type="InterPro" id="IPR029045">
    <property type="entry name" value="ClpP/crotonase-like_dom_sf"/>
</dbReference>
<dbReference type="PROSITE" id="PS51257">
    <property type="entry name" value="PROKAR_LIPOPROTEIN"/>
    <property type="match status" value="1"/>
</dbReference>
<dbReference type="InterPro" id="IPR005151">
    <property type="entry name" value="Tail-specific_protease"/>
</dbReference>
<evidence type="ECO:0000256" key="1">
    <source>
        <dbReference type="SAM" id="SignalP"/>
    </source>
</evidence>
<dbReference type="RefSeq" id="WP_109838550.1">
    <property type="nucleotide sequence ID" value="NZ_QGKM01000047.1"/>
</dbReference>
<dbReference type="GO" id="GO:0030288">
    <property type="term" value="C:outer membrane-bounded periplasmic space"/>
    <property type="evidence" value="ECO:0007669"/>
    <property type="project" value="TreeGrafter"/>
</dbReference>
<dbReference type="GO" id="GO:0007165">
    <property type="term" value="P:signal transduction"/>
    <property type="evidence" value="ECO:0007669"/>
    <property type="project" value="TreeGrafter"/>
</dbReference>
<dbReference type="AlphaFoldDB" id="A0A317C927"/>
<dbReference type="SUPFAM" id="SSF52096">
    <property type="entry name" value="ClpP/crotonase"/>
    <property type="match status" value="1"/>
</dbReference>
<feature type="chain" id="PRO_5016367003" evidence="1">
    <location>
        <begin position="22"/>
        <end position="532"/>
    </location>
</feature>
<dbReference type="Gene3D" id="3.90.226.10">
    <property type="entry name" value="2-enoyl-CoA Hydratase, Chain A, domain 1"/>
    <property type="match status" value="1"/>
</dbReference>
<dbReference type="Pfam" id="PF03572">
    <property type="entry name" value="Peptidase_S41"/>
    <property type="match status" value="1"/>
</dbReference>
<dbReference type="PANTHER" id="PTHR32060">
    <property type="entry name" value="TAIL-SPECIFIC PROTEASE"/>
    <property type="match status" value="1"/>
</dbReference>
<dbReference type="SMART" id="SM00228">
    <property type="entry name" value="PDZ"/>
    <property type="match status" value="1"/>
</dbReference>
<dbReference type="PANTHER" id="PTHR32060:SF30">
    <property type="entry name" value="CARBOXY-TERMINAL PROCESSING PROTEASE CTPA"/>
    <property type="match status" value="1"/>
</dbReference>
<dbReference type="Proteomes" id="UP000245539">
    <property type="component" value="Unassembled WGS sequence"/>
</dbReference>
<evidence type="ECO:0000313" key="4">
    <source>
        <dbReference type="Proteomes" id="UP000245539"/>
    </source>
</evidence>
<dbReference type="InterPro" id="IPR001478">
    <property type="entry name" value="PDZ"/>
</dbReference>
<gene>
    <name evidence="3" type="ORF">DKW60_15385</name>
</gene>
<dbReference type="Gene3D" id="2.30.42.10">
    <property type="match status" value="1"/>
</dbReference>
<dbReference type="CDD" id="cd07561">
    <property type="entry name" value="Peptidase_S41_CPP_like"/>
    <property type="match status" value="1"/>
</dbReference>
<keyword evidence="4" id="KW-1185">Reference proteome</keyword>
<reference evidence="3 4" key="1">
    <citation type="submission" date="2018-05" db="EMBL/GenBank/DDBJ databases">
        <title>Leucothrix arctica sp. nov., isolated from Arctic seawater.</title>
        <authorList>
            <person name="Choi A."/>
            <person name="Baek K."/>
        </authorList>
    </citation>
    <scope>NUCLEOTIDE SEQUENCE [LARGE SCALE GENOMIC DNA]</scope>
    <source>
        <strain evidence="3 4">JCM 18388</strain>
    </source>
</reference>
<feature type="signal peptide" evidence="1">
    <location>
        <begin position="1"/>
        <end position="21"/>
    </location>
</feature>
<proteinExistence type="predicted"/>
<dbReference type="GO" id="GO:0008236">
    <property type="term" value="F:serine-type peptidase activity"/>
    <property type="evidence" value="ECO:0007669"/>
    <property type="project" value="InterPro"/>
</dbReference>
<dbReference type="InterPro" id="IPR036034">
    <property type="entry name" value="PDZ_sf"/>
</dbReference>
<dbReference type="EMBL" id="QGKM01000047">
    <property type="protein sequence ID" value="PWQ95104.1"/>
    <property type="molecule type" value="Genomic_DNA"/>
</dbReference>
<dbReference type="Gene3D" id="3.30.750.170">
    <property type="match status" value="1"/>
</dbReference>
<accession>A0A317C927</accession>
<evidence type="ECO:0000313" key="3">
    <source>
        <dbReference type="EMBL" id="PWQ95104.1"/>
    </source>
</evidence>
<keyword evidence="1" id="KW-0732">Signal</keyword>
<evidence type="ECO:0000259" key="2">
    <source>
        <dbReference type="SMART" id="SM00228"/>
    </source>
</evidence>
<dbReference type="Pfam" id="PF17820">
    <property type="entry name" value="PDZ_6"/>
    <property type="match status" value="1"/>
</dbReference>
<organism evidence="3 4">
    <name type="scientific">Leucothrix pacifica</name>
    <dbReference type="NCBI Taxonomy" id="1247513"/>
    <lineage>
        <taxon>Bacteria</taxon>
        <taxon>Pseudomonadati</taxon>
        <taxon>Pseudomonadota</taxon>
        <taxon>Gammaproteobacteria</taxon>
        <taxon>Thiotrichales</taxon>
        <taxon>Thiotrichaceae</taxon>
        <taxon>Leucothrix</taxon>
    </lineage>
</organism>
<comment type="caution">
    <text evidence="3">The sequence shown here is derived from an EMBL/GenBank/DDBJ whole genome shotgun (WGS) entry which is preliminary data.</text>
</comment>
<dbReference type="GO" id="GO:0004175">
    <property type="term" value="F:endopeptidase activity"/>
    <property type="evidence" value="ECO:0007669"/>
    <property type="project" value="TreeGrafter"/>
</dbReference>
<dbReference type="SUPFAM" id="SSF50156">
    <property type="entry name" value="PDZ domain-like"/>
    <property type="match status" value="1"/>
</dbReference>
<feature type="domain" description="PDZ" evidence="2">
    <location>
        <begin position="150"/>
        <end position="227"/>
    </location>
</feature>